<sequence>MPDISQFGTPALAGLLGAAALLIAYVGTRLARMADTIADRTGLGEALIGSVLLGAGTSMSGIVTSISTAAGGAPDLSVANAQGGIAAQTMFLALADIAYRRVNLEHAAASAVNLAQANVLIILTILPILAWSLPEVAFFGVHPITLVLIAAYGIGLKNAHSVKRHPMWVPRQTDATRDEDADETPNKHSNLFLGLAFFALTAVVGVAGWAVGQAGIELSTRSGISEGVVGALITAVITSLPELVTTIAAVRAGALQLAVGGIIGGNMFDALFVAASDVAYQEGSIYHAIDSRTIFWFMLVLLMTAVLLMGLLRRERQGPAGIGWESVLLLGLWAGGAAVQGALG</sequence>
<dbReference type="GO" id="GO:0005886">
    <property type="term" value="C:plasma membrane"/>
    <property type="evidence" value="ECO:0007669"/>
    <property type="project" value="TreeGrafter"/>
</dbReference>
<reference evidence="8" key="1">
    <citation type="submission" date="2017-05" db="EMBL/GenBank/DDBJ databases">
        <authorList>
            <person name="Lin X."/>
        </authorList>
    </citation>
    <scope>NUCLEOTIDE SEQUENCE [LARGE SCALE GENOMIC DNA]</scope>
    <source>
        <strain evidence="8">JLT2012</strain>
    </source>
</reference>
<comment type="caution">
    <text evidence="7">The sequence shown here is derived from an EMBL/GenBank/DDBJ whole genome shotgun (WGS) entry which is preliminary data.</text>
</comment>
<dbReference type="GO" id="GO:0006874">
    <property type="term" value="P:intracellular calcium ion homeostasis"/>
    <property type="evidence" value="ECO:0007669"/>
    <property type="project" value="TreeGrafter"/>
</dbReference>
<dbReference type="InterPro" id="IPR004481">
    <property type="entry name" value="K/Na/Ca-exchanger"/>
</dbReference>
<dbReference type="Gene3D" id="1.20.1420.30">
    <property type="entry name" value="NCX, central ion-binding region"/>
    <property type="match status" value="2"/>
</dbReference>
<feature type="domain" description="Sodium/calcium exchanger membrane region" evidence="6">
    <location>
        <begin position="195"/>
        <end position="335"/>
    </location>
</feature>
<feature type="transmembrane region" description="Helical" evidence="5">
    <location>
        <begin position="78"/>
        <end position="99"/>
    </location>
</feature>
<keyword evidence="3 5" id="KW-1133">Transmembrane helix</keyword>
<evidence type="ECO:0000256" key="2">
    <source>
        <dbReference type="ARBA" id="ARBA00022692"/>
    </source>
</evidence>
<dbReference type="InterPro" id="IPR044880">
    <property type="entry name" value="NCX_ion-bd_dom_sf"/>
</dbReference>
<feature type="transmembrane region" description="Helical" evidence="5">
    <location>
        <begin position="228"/>
        <end position="250"/>
    </location>
</feature>
<evidence type="ECO:0000256" key="3">
    <source>
        <dbReference type="ARBA" id="ARBA00022989"/>
    </source>
</evidence>
<evidence type="ECO:0000259" key="6">
    <source>
        <dbReference type="Pfam" id="PF01699"/>
    </source>
</evidence>
<name>A0A219B1W1_9SPHN</name>
<dbReference type="GO" id="GO:0008273">
    <property type="term" value="F:calcium, potassium:sodium antiporter activity"/>
    <property type="evidence" value="ECO:0007669"/>
    <property type="project" value="TreeGrafter"/>
</dbReference>
<evidence type="ECO:0000256" key="5">
    <source>
        <dbReference type="SAM" id="Phobius"/>
    </source>
</evidence>
<dbReference type="PANTHER" id="PTHR10846:SF8">
    <property type="entry name" value="INNER MEMBRANE PROTEIN YRBG"/>
    <property type="match status" value="1"/>
</dbReference>
<feature type="transmembrane region" description="Helical" evidence="5">
    <location>
        <begin position="12"/>
        <end position="31"/>
    </location>
</feature>
<feature type="transmembrane region" description="Helical" evidence="5">
    <location>
        <begin position="191"/>
        <end position="216"/>
    </location>
</feature>
<evidence type="ECO:0000313" key="8">
    <source>
        <dbReference type="Proteomes" id="UP000198462"/>
    </source>
</evidence>
<keyword evidence="4 5" id="KW-0472">Membrane</keyword>
<feature type="transmembrane region" description="Helical" evidence="5">
    <location>
        <begin position="136"/>
        <end position="155"/>
    </location>
</feature>
<organism evidence="7 8">
    <name type="scientific">Pacificimonas flava</name>
    <dbReference type="NCBI Taxonomy" id="1234595"/>
    <lineage>
        <taxon>Bacteria</taxon>
        <taxon>Pseudomonadati</taxon>
        <taxon>Pseudomonadota</taxon>
        <taxon>Alphaproteobacteria</taxon>
        <taxon>Sphingomonadales</taxon>
        <taxon>Sphingosinicellaceae</taxon>
        <taxon>Pacificimonas</taxon>
    </lineage>
</organism>
<protein>
    <submittedName>
        <fullName evidence="7">Cation transporter</fullName>
    </submittedName>
</protein>
<dbReference type="AlphaFoldDB" id="A0A219B1W1"/>
<dbReference type="Proteomes" id="UP000198462">
    <property type="component" value="Unassembled WGS sequence"/>
</dbReference>
<feature type="transmembrane region" description="Helical" evidence="5">
    <location>
        <begin position="294"/>
        <end position="312"/>
    </location>
</feature>
<proteinExistence type="predicted"/>
<comment type="subcellular location">
    <subcellularLocation>
        <location evidence="1">Membrane</location>
        <topology evidence="1">Multi-pass membrane protein</topology>
    </subcellularLocation>
</comment>
<feature type="transmembrane region" description="Helical" evidence="5">
    <location>
        <begin position="43"/>
        <end position="66"/>
    </location>
</feature>
<feature type="domain" description="Sodium/calcium exchanger membrane region" evidence="6">
    <location>
        <begin position="13"/>
        <end position="135"/>
    </location>
</feature>
<dbReference type="RefSeq" id="WP_224199748.1">
    <property type="nucleotide sequence ID" value="NZ_NFZT01000007.1"/>
</dbReference>
<feature type="transmembrane region" description="Helical" evidence="5">
    <location>
        <begin position="257"/>
        <end position="274"/>
    </location>
</feature>
<dbReference type="PANTHER" id="PTHR10846">
    <property type="entry name" value="SODIUM/POTASSIUM/CALCIUM EXCHANGER"/>
    <property type="match status" value="1"/>
</dbReference>
<keyword evidence="8" id="KW-1185">Reference proteome</keyword>
<dbReference type="InterPro" id="IPR004837">
    <property type="entry name" value="NaCa_Exmemb"/>
</dbReference>
<accession>A0A219B1W1</accession>
<evidence type="ECO:0000256" key="4">
    <source>
        <dbReference type="ARBA" id="ARBA00023136"/>
    </source>
</evidence>
<keyword evidence="2 5" id="KW-0812">Transmembrane</keyword>
<dbReference type="Pfam" id="PF01699">
    <property type="entry name" value="Na_Ca_ex"/>
    <property type="match status" value="2"/>
</dbReference>
<feature type="transmembrane region" description="Helical" evidence="5">
    <location>
        <begin position="111"/>
        <end position="130"/>
    </location>
</feature>
<gene>
    <name evidence="7" type="ORF">B5C34_14915</name>
</gene>
<dbReference type="GO" id="GO:0005262">
    <property type="term" value="F:calcium channel activity"/>
    <property type="evidence" value="ECO:0007669"/>
    <property type="project" value="TreeGrafter"/>
</dbReference>
<dbReference type="EMBL" id="NFZT01000007">
    <property type="protein sequence ID" value="OWV31799.1"/>
    <property type="molecule type" value="Genomic_DNA"/>
</dbReference>
<evidence type="ECO:0000313" key="7">
    <source>
        <dbReference type="EMBL" id="OWV31799.1"/>
    </source>
</evidence>
<feature type="transmembrane region" description="Helical" evidence="5">
    <location>
        <begin position="324"/>
        <end position="343"/>
    </location>
</feature>
<evidence type="ECO:0000256" key="1">
    <source>
        <dbReference type="ARBA" id="ARBA00004141"/>
    </source>
</evidence>